<dbReference type="Pfam" id="PF00271">
    <property type="entry name" value="Helicase_C"/>
    <property type="match status" value="1"/>
</dbReference>
<evidence type="ECO:0000256" key="4">
    <source>
        <dbReference type="ARBA" id="ARBA00022801"/>
    </source>
</evidence>
<evidence type="ECO:0000256" key="2">
    <source>
        <dbReference type="ARBA" id="ARBA00022737"/>
    </source>
</evidence>
<dbReference type="InterPro" id="IPR000330">
    <property type="entry name" value="SNF2_N"/>
</dbReference>
<keyword evidence="8" id="KW-0539">Nucleus</keyword>
<dbReference type="GO" id="GO:0005524">
    <property type="term" value="F:ATP binding"/>
    <property type="evidence" value="ECO:0007669"/>
    <property type="project" value="UniProtKB-KW"/>
</dbReference>
<dbReference type="SUPFAM" id="SSF52540">
    <property type="entry name" value="P-loop containing nucleoside triphosphate hydrolases"/>
    <property type="match status" value="2"/>
</dbReference>
<reference evidence="13" key="1">
    <citation type="submission" date="2025-08" db="UniProtKB">
        <authorList>
            <consortium name="RefSeq"/>
        </authorList>
    </citation>
    <scope>IDENTIFICATION</scope>
    <source>
        <tissue evidence="13">Tentacle</tissue>
    </source>
</reference>
<keyword evidence="5" id="KW-0347">Helicase</keyword>
<keyword evidence="2" id="KW-0677">Repeat</keyword>
<feature type="region of interest" description="Disordered" evidence="9">
    <location>
        <begin position="222"/>
        <end position="258"/>
    </location>
</feature>
<sequence length="1873" mass="207855">MATRLDRLLLLLDTGSTPVIRKAAATQLGEVQKLHPHELPNLLARVHTFLKSDNWDTRIAGGQAIEAIANNVPMWDPPGVQVKAEAQDSSSVSSMESEQLEFSKFDIKRVLQHGEPLVGSSGAEYELPDEDLAGLDPKEKLMYQKKMVRKRLGLDIIPGLDVGMDKLFEDEDLLVKPEETRPQNLKKQSSFESAADAVAAEIAAISSSSKLSAREKNRAKRKAKLLAKQRSKDAGDNAMNDEDDAPSSKKRKTASVLVEQPADSDKIVVDNVTDVAATFEESGEWPFEAFSEELCQELFHQSWEVRHGAATGLREIIKVHGKGAGKAVDTLSQDLQNQNMKWMENMAVHLLCVLALDRFGDFVSDEVVAPVRETCAQTLGVVLKHMDVEDCKSVMTALLTLQDQIEWEVRHGGLLGIKYLLAVRQDLTTDLIPLALHPIMYALQDDDDDVRALAASALLPVIEAVVKLAPDKVQELLMILWDTLIELDDLTASTNSIMSLLAGMLACPSVNIDLLGAAGSLTELVPRLWPFLRHTIKSVRLAALRTLKTLLVGSASNKDSGVECTWLTPIMQDAFRHIFQRFILEPDLKILEFNYEVWCELLCKSSKNYLSASVVPFLNSWIGIMMLPPCVPIESSLLLQALHKPRNKLDKSQDKGARGRGQLVAEPTSEMIAGVPISMEQSERETAVLRARLAAAKCLGLLASYLSKYPGGMMPTPLDYLMQTLVFPLMSTSGTQRMCAALILEEWSLCHQGCQCPPNIIQQLNTMLSEQIVYDEIAVLNTRLQTDCQSLLIALRDKHIDAPAGSQPGCYTVDTATQLATTLFTELTKALPAAERKVLEAKRRHLIATVSQMQCEYNKLHIRVQCSIACTLIALKELPSKLNPVIRPVMDSIKKEEQTILQKRTAGSLACLLQLSMPRAPCPNPKIIKNICSFACCDPSVTPTVNLILSIDAEEAPPSPSVSGATPSFNNSTGLNVNDKGPVLHCDQYNGILTLVQQHKNAAAAVSKKGGRGKVSTSTIDNAAMANTESTNHEDNESSRVLSTQRRGAEFALIRLAKHFGESVPSSLPKLWETMVQPLGTMVSNKVLADEKIHINESDAQVLVNSLQVLELLTPHIEKTLLNKIVELLPNLLLCLQHPFCAVRHMSARCVGVLSTAATQQTLKTVIEDVIPLLASGDSVIKRQGAVESVNHVIEHMGINIVPYVVLLVVPVLGCMSDQCEDVRLLATHCFATLIRLMPLEAGIPDPPHMSAALIEQKQKERVFLEQLLDAKKLQSYTIPVPIKAELRKYQQDGVNWLAFLNKYKLHGILCDDMGLGKTLQSICIMAGNHHNQLQKFKETANPDCKPLPSIVICPPTLTGHWVYEVEKFVTKDYLKPLHYTGSPIERQRLRSKVKNHNLVVASYDIVRNDSDFFKSIRWNYCILDEGHIIKNGKTKLSKVIKQLQASHRLILSGTPIQNNVLELWSLFDFLMPGFLGTEKQFQARYGKPILQSRDAKSSSKEQEAGALAMEALHRQVLPFILRRLKEDVLQDLPPKIIQDYYCELSPIQVQLYEDFAKSQTKKGLSDSLSLVDGGQDKAKKGSTHIFQALQYLRKVCNHPLLVLTPQHPEYEKITEQIRDSKTSIRDIHHAAKLVALKQLLLDCGIGISTSSLSGDLASEPVVSQHRVLLFCQMKSMLDIVENDLLKCHLPSVTYLRLDGTTPAGSRQSIVHRFNDDPSIDVLLLTTHVGGLGLNLTGADTVIFVEHDWNPMKDLQAMDRAHRIGQKKVVSVYRLITKGTLEEKIMGLQKFKLTIANTVISQDNSSLQTMDTGQLLDLFSVEKQGNETKHEALRESEKSKVSLKSMLEDMGKLWDEDQYEAEYNLDNFIETLK</sequence>
<dbReference type="Pfam" id="PF00176">
    <property type="entry name" value="SNF2-rel_dom"/>
    <property type="match status" value="1"/>
</dbReference>
<dbReference type="InterPro" id="IPR038718">
    <property type="entry name" value="SNF2-like_sf"/>
</dbReference>
<evidence type="ECO:0000256" key="6">
    <source>
        <dbReference type="ARBA" id="ARBA00022840"/>
    </source>
</evidence>
<dbReference type="InterPro" id="IPR044972">
    <property type="entry name" value="Mot1"/>
</dbReference>
<dbReference type="GO" id="GO:0005634">
    <property type="term" value="C:nucleus"/>
    <property type="evidence" value="ECO:0007669"/>
    <property type="project" value="UniProtKB-SubCell"/>
</dbReference>
<keyword evidence="4" id="KW-0378">Hydrolase</keyword>
<dbReference type="InterPro" id="IPR022707">
    <property type="entry name" value="Mot1_central_dom"/>
</dbReference>
<feature type="domain" description="Helicase ATP-binding" evidence="10">
    <location>
        <begin position="1299"/>
        <end position="1474"/>
    </location>
</feature>
<organism evidence="12 13">
    <name type="scientific">Actinia tenebrosa</name>
    <name type="common">Australian red waratah sea anemone</name>
    <dbReference type="NCBI Taxonomy" id="6105"/>
    <lineage>
        <taxon>Eukaryota</taxon>
        <taxon>Metazoa</taxon>
        <taxon>Cnidaria</taxon>
        <taxon>Anthozoa</taxon>
        <taxon>Hexacorallia</taxon>
        <taxon>Actiniaria</taxon>
        <taxon>Actiniidae</taxon>
        <taxon>Actinia</taxon>
    </lineage>
</organism>
<keyword evidence="6" id="KW-0067">ATP-binding</keyword>
<evidence type="ECO:0000259" key="10">
    <source>
        <dbReference type="PROSITE" id="PS51192"/>
    </source>
</evidence>
<feature type="domain" description="Helicase C-terminal" evidence="11">
    <location>
        <begin position="1656"/>
        <end position="1813"/>
    </location>
</feature>
<dbReference type="InterPro" id="IPR011989">
    <property type="entry name" value="ARM-like"/>
</dbReference>
<evidence type="ECO:0000256" key="9">
    <source>
        <dbReference type="SAM" id="MobiDB-lite"/>
    </source>
</evidence>
<dbReference type="CDD" id="cd18793">
    <property type="entry name" value="SF2_C_SNF"/>
    <property type="match status" value="1"/>
</dbReference>
<dbReference type="FunFam" id="1.25.10.10:FF:000101">
    <property type="entry name" value="TATA-binding protein-associated factor 172 isoform X2"/>
    <property type="match status" value="1"/>
</dbReference>
<dbReference type="GO" id="GO:0003677">
    <property type="term" value="F:DNA binding"/>
    <property type="evidence" value="ECO:0007669"/>
    <property type="project" value="UniProtKB-KW"/>
</dbReference>
<dbReference type="Gene3D" id="3.40.50.10810">
    <property type="entry name" value="Tandem AAA-ATPase domain"/>
    <property type="match status" value="1"/>
</dbReference>
<keyword evidence="12" id="KW-1185">Reference proteome</keyword>
<evidence type="ECO:0000313" key="12">
    <source>
        <dbReference type="Proteomes" id="UP000515163"/>
    </source>
</evidence>
<dbReference type="Gene3D" id="1.25.10.10">
    <property type="entry name" value="Leucine-rich Repeat Variant"/>
    <property type="match status" value="2"/>
</dbReference>
<dbReference type="InterPro" id="IPR014001">
    <property type="entry name" value="Helicase_ATP-bd"/>
</dbReference>
<dbReference type="InterPro" id="IPR049730">
    <property type="entry name" value="SNF2/RAD54-like_C"/>
</dbReference>
<dbReference type="InterPro" id="IPR001650">
    <property type="entry name" value="Helicase_C-like"/>
</dbReference>
<protein>
    <submittedName>
        <fullName evidence="13">TATA-binding protein-associated factor 172-like</fullName>
    </submittedName>
</protein>
<evidence type="ECO:0000256" key="8">
    <source>
        <dbReference type="ARBA" id="ARBA00023242"/>
    </source>
</evidence>
<dbReference type="InterPro" id="IPR016024">
    <property type="entry name" value="ARM-type_fold"/>
</dbReference>
<dbReference type="GO" id="GO:0016887">
    <property type="term" value="F:ATP hydrolysis activity"/>
    <property type="evidence" value="ECO:0007669"/>
    <property type="project" value="InterPro"/>
</dbReference>
<comment type="subcellular location">
    <subcellularLocation>
        <location evidence="1">Nucleus</location>
    </subcellularLocation>
</comment>
<evidence type="ECO:0000256" key="5">
    <source>
        <dbReference type="ARBA" id="ARBA00022806"/>
    </source>
</evidence>
<dbReference type="Pfam" id="PF12054">
    <property type="entry name" value="DUF3535"/>
    <property type="match status" value="1"/>
</dbReference>
<proteinExistence type="predicted"/>
<name>A0A6P8HTD2_ACTTE</name>
<dbReference type="PROSITE" id="PS51192">
    <property type="entry name" value="HELICASE_ATP_BIND_1"/>
    <property type="match status" value="1"/>
</dbReference>
<dbReference type="CDD" id="cd17999">
    <property type="entry name" value="DEXHc_Mot1"/>
    <property type="match status" value="1"/>
</dbReference>
<dbReference type="PANTHER" id="PTHR36498">
    <property type="entry name" value="TATA-BINDING PROTEIN-ASSOCIATED FACTOR 172"/>
    <property type="match status" value="1"/>
</dbReference>
<dbReference type="InParanoid" id="A0A6P8HTD2"/>
<dbReference type="Gene3D" id="3.40.50.300">
    <property type="entry name" value="P-loop containing nucleotide triphosphate hydrolases"/>
    <property type="match status" value="1"/>
</dbReference>
<dbReference type="FunCoup" id="A0A6P8HTD2">
    <property type="interactions" value="3703"/>
</dbReference>
<evidence type="ECO:0000256" key="1">
    <source>
        <dbReference type="ARBA" id="ARBA00004123"/>
    </source>
</evidence>
<dbReference type="SMART" id="SM00490">
    <property type="entry name" value="HELICc"/>
    <property type="match status" value="1"/>
</dbReference>
<dbReference type="GeneID" id="116292722"/>
<dbReference type="PANTHER" id="PTHR36498:SF1">
    <property type="entry name" value="TATA-BINDING PROTEIN-ASSOCIATED FACTOR 172"/>
    <property type="match status" value="1"/>
</dbReference>
<evidence type="ECO:0000313" key="13">
    <source>
        <dbReference type="RefSeq" id="XP_031555940.1"/>
    </source>
</evidence>
<dbReference type="FunFam" id="3.40.50.300:FF:000428">
    <property type="entry name" value="TATA-binding protein-associated factor 172"/>
    <property type="match status" value="1"/>
</dbReference>
<dbReference type="GO" id="GO:0017025">
    <property type="term" value="F:TBP-class protein binding"/>
    <property type="evidence" value="ECO:0007669"/>
    <property type="project" value="InterPro"/>
</dbReference>
<keyword evidence="3" id="KW-0547">Nucleotide-binding</keyword>
<dbReference type="OrthoDB" id="10252227at2759"/>
<gene>
    <name evidence="13" type="primary">LOC116292722</name>
</gene>
<dbReference type="SUPFAM" id="SSF48371">
    <property type="entry name" value="ARM repeat"/>
    <property type="match status" value="1"/>
</dbReference>
<evidence type="ECO:0000256" key="3">
    <source>
        <dbReference type="ARBA" id="ARBA00022741"/>
    </source>
</evidence>
<dbReference type="PROSITE" id="PS51194">
    <property type="entry name" value="HELICASE_CTER"/>
    <property type="match status" value="1"/>
</dbReference>
<evidence type="ECO:0000259" key="11">
    <source>
        <dbReference type="PROSITE" id="PS51194"/>
    </source>
</evidence>
<evidence type="ECO:0000256" key="7">
    <source>
        <dbReference type="ARBA" id="ARBA00023125"/>
    </source>
</evidence>
<dbReference type="FunFam" id="3.40.50.10810:FF:000009">
    <property type="entry name" value="B-TFIID TATA-box-binding protein-associated factor 1"/>
    <property type="match status" value="1"/>
</dbReference>
<dbReference type="InterPro" id="IPR044078">
    <property type="entry name" value="Mot1_ATP-bd"/>
</dbReference>
<dbReference type="RefSeq" id="XP_031555940.1">
    <property type="nucleotide sequence ID" value="XM_031700080.1"/>
</dbReference>
<dbReference type="KEGG" id="aten:116292722"/>
<dbReference type="GO" id="GO:0004386">
    <property type="term" value="F:helicase activity"/>
    <property type="evidence" value="ECO:0007669"/>
    <property type="project" value="UniProtKB-KW"/>
</dbReference>
<accession>A0A6P8HTD2</accession>
<dbReference type="Proteomes" id="UP000515163">
    <property type="component" value="Unplaced"/>
</dbReference>
<keyword evidence="7" id="KW-0238">DNA-binding</keyword>
<dbReference type="SMART" id="SM00487">
    <property type="entry name" value="DEXDc"/>
    <property type="match status" value="1"/>
</dbReference>
<dbReference type="InterPro" id="IPR027417">
    <property type="entry name" value="P-loop_NTPase"/>
</dbReference>